<dbReference type="AlphaFoldDB" id="A0A8H3YDH3"/>
<dbReference type="InterPro" id="IPR018203">
    <property type="entry name" value="GDP_dissociation_inhibitor"/>
</dbReference>
<dbReference type="SUPFAM" id="SSF51905">
    <property type="entry name" value="FAD/NAD(P)-binding domain"/>
    <property type="match status" value="1"/>
</dbReference>
<accession>A0A8H3YDH3</accession>
<dbReference type="Gene3D" id="1.10.405.10">
    <property type="entry name" value="Guanine Nucleotide Dissociation Inhibitor, domain 1"/>
    <property type="match status" value="1"/>
</dbReference>
<sequence>MASDSPIEGIGQAHFDVTVVGTGLSESIAASALAKQGFSVLHLDEHEYYGDRHASLTVDEMMQWVDEIRASPATQFADASYEFPSEEFKNDLPRVARQYSLSLFPTVLPARGDLIETLIEEDVGKYVNFRLVDGVAIHQAASPGEASSTRSWKRVPAGKDQIFKDSSLSLLEKRRLMKFIMFASSEKGFSLGGEDVDPLLRGKEAEPIIDYLRSSFQLSNMLAETIAYGIAFCSSPSDPVGPAMIRMNRYFKSIGRYGSSPFLVAQYGGIGEITQAFCRACAVHGGTYILGSQSKISDLQISPTPSQNGASHPIVFSIPAHPSPISTDLLISGSPLGHPSIATNEPSTSSLQANCLAILKDMPPSIKAAFASGTSELEDPDDLEAREMSQDVLILIFPPGSVEGAPVTAVRALLMGSGTGSCPADQFTLYVQADMTNDAKDPKTVLLPYITRLLDRHPAEFLSFYSSNQTKIPSILPPSTHRRSSEEEIQPTAFANPELCEGLDLEARRAKAILKLGLSILPTRREETATRDIAIATDVSC</sequence>
<evidence type="ECO:0000313" key="3">
    <source>
        <dbReference type="Proteomes" id="UP000620104"/>
    </source>
</evidence>
<comment type="caution">
    <text evidence="2">The sequence shown here is derived from an EMBL/GenBank/DDBJ whole genome shotgun (WGS) entry which is preliminary data.</text>
</comment>
<dbReference type="Gene3D" id="3.50.50.60">
    <property type="entry name" value="FAD/NAD(P)-binding domain"/>
    <property type="match status" value="1"/>
</dbReference>
<dbReference type="GO" id="GO:0005634">
    <property type="term" value="C:nucleus"/>
    <property type="evidence" value="ECO:0007669"/>
    <property type="project" value="TreeGrafter"/>
</dbReference>
<reference evidence="2" key="1">
    <citation type="submission" date="2020-07" db="EMBL/GenBank/DDBJ databases">
        <title>Draft Genome Sequence of a Deep-Sea Yeast, Naganishia (Cryptococcus) liquefaciens strain N6.</title>
        <authorList>
            <person name="Han Y.W."/>
            <person name="Kajitani R."/>
            <person name="Morimoto H."/>
            <person name="Parhat M."/>
            <person name="Tsubouchi H."/>
            <person name="Bakenova O."/>
            <person name="Ogata M."/>
            <person name="Argunhan B."/>
            <person name="Aoki R."/>
            <person name="Kajiwara S."/>
            <person name="Itoh T."/>
            <person name="Iwasaki H."/>
        </authorList>
    </citation>
    <scope>NUCLEOTIDE SEQUENCE</scope>
    <source>
        <strain evidence="2">N6</strain>
    </source>
</reference>
<dbReference type="OrthoDB" id="9446342at2759"/>
<proteinExistence type="inferred from homology"/>
<dbReference type="PANTHER" id="PTHR11787">
    <property type="entry name" value="RAB GDP-DISSOCIATION INHIBITOR"/>
    <property type="match status" value="1"/>
</dbReference>
<dbReference type="EMBL" id="BLZA01000011">
    <property type="protein sequence ID" value="GHJ85435.1"/>
    <property type="molecule type" value="Genomic_DNA"/>
</dbReference>
<dbReference type="GO" id="GO:0007264">
    <property type="term" value="P:small GTPase-mediated signal transduction"/>
    <property type="evidence" value="ECO:0007669"/>
    <property type="project" value="InterPro"/>
</dbReference>
<dbReference type="Proteomes" id="UP000620104">
    <property type="component" value="Unassembled WGS sequence"/>
</dbReference>
<dbReference type="PANTHER" id="PTHR11787:SF4">
    <property type="entry name" value="CHM, RAB ESCORT PROTEIN 1"/>
    <property type="match status" value="1"/>
</dbReference>
<keyword evidence="3" id="KW-1185">Reference proteome</keyword>
<dbReference type="GO" id="GO:0005968">
    <property type="term" value="C:Rab-protein geranylgeranyltransferase complex"/>
    <property type="evidence" value="ECO:0007669"/>
    <property type="project" value="TreeGrafter"/>
</dbReference>
<protein>
    <recommendedName>
        <fullName evidence="4">Rab proteins geranylgeranyltransferase</fullName>
    </recommendedName>
</protein>
<dbReference type="GO" id="GO:0005092">
    <property type="term" value="F:GDP-dissociation inhibitor activity"/>
    <property type="evidence" value="ECO:0007669"/>
    <property type="project" value="InterPro"/>
</dbReference>
<evidence type="ECO:0000256" key="1">
    <source>
        <dbReference type="ARBA" id="ARBA00005593"/>
    </source>
</evidence>
<organism evidence="2 3">
    <name type="scientific">Naganishia liquefaciens</name>
    <dbReference type="NCBI Taxonomy" id="104408"/>
    <lineage>
        <taxon>Eukaryota</taxon>
        <taxon>Fungi</taxon>
        <taxon>Dikarya</taxon>
        <taxon>Basidiomycota</taxon>
        <taxon>Agaricomycotina</taxon>
        <taxon>Tremellomycetes</taxon>
        <taxon>Filobasidiales</taxon>
        <taxon>Filobasidiaceae</taxon>
        <taxon>Naganishia</taxon>
    </lineage>
</organism>
<dbReference type="GO" id="GO:0016192">
    <property type="term" value="P:vesicle-mediated transport"/>
    <property type="evidence" value="ECO:0007669"/>
    <property type="project" value="TreeGrafter"/>
</dbReference>
<evidence type="ECO:0000313" key="2">
    <source>
        <dbReference type="EMBL" id="GHJ85435.1"/>
    </source>
</evidence>
<name>A0A8H3YDH3_9TREE</name>
<dbReference type="InterPro" id="IPR036188">
    <property type="entry name" value="FAD/NAD-bd_sf"/>
</dbReference>
<dbReference type="Gene3D" id="3.30.519.10">
    <property type="entry name" value="Guanine Nucleotide Dissociation Inhibitor, domain 2"/>
    <property type="match status" value="1"/>
</dbReference>
<dbReference type="SUPFAM" id="SSF54373">
    <property type="entry name" value="FAD-linked reductases, C-terminal domain"/>
    <property type="match status" value="1"/>
</dbReference>
<dbReference type="Pfam" id="PF00996">
    <property type="entry name" value="GDI"/>
    <property type="match status" value="1"/>
</dbReference>
<evidence type="ECO:0008006" key="4">
    <source>
        <dbReference type="Google" id="ProtNLM"/>
    </source>
</evidence>
<dbReference type="GO" id="GO:0005829">
    <property type="term" value="C:cytosol"/>
    <property type="evidence" value="ECO:0007669"/>
    <property type="project" value="TreeGrafter"/>
</dbReference>
<comment type="similarity">
    <text evidence="1">Belongs to the Rab GDI family.</text>
</comment>
<gene>
    <name evidence="2" type="ORF">NliqN6_1837</name>
</gene>
<dbReference type="PRINTS" id="PR00891">
    <property type="entry name" value="RABGDIREP"/>
</dbReference>